<reference evidence="4 5" key="1">
    <citation type="journal article" date="2015" name="Microbiology (Mosc.)">
        <title>Genomics of the Weissella cibaria species with an examination of its metabolic traits.</title>
        <authorList>
            <person name="Lynch K.M."/>
            <person name="Lucid A."/>
            <person name="Arendt E.K."/>
            <person name="Sleator R.D."/>
            <person name="Lucey B."/>
            <person name="Coffey A."/>
        </authorList>
    </citation>
    <scope>NUCLEOTIDE SEQUENCE [LARGE SCALE GENOMIC DNA]</scope>
    <source>
        <strain evidence="4 5">MG1</strain>
    </source>
</reference>
<dbReference type="SFLD" id="SFLDF00009">
    <property type="entry name" value="o-succinylbenzoate_synthase"/>
    <property type="match status" value="1"/>
</dbReference>
<protein>
    <submittedName>
        <fullName evidence="4">MenC protein</fullName>
        <ecNumber evidence="4">4.2.1.113</ecNumber>
    </submittedName>
</protein>
<organism evidence="4 5">
    <name type="scientific">Weissella cibaria</name>
    <dbReference type="NCBI Taxonomy" id="137591"/>
    <lineage>
        <taxon>Bacteria</taxon>
        <taxon>Bacillati</taxon>
        <taxon>Bacillota</taxon>
        <taxon>Bacilli</taxon>
        <taxon>Lactobacillales</taxon>
        <taxon>Lactobacillaceae</taxon>
        <taxon>Weissella</taxon>
    </lineage>
</organism>
<dbReference type="SFLD" id="SFLDS00001">
    <property type="entry name" value="Enolase"/>
    <property type="match status" value="1"/>
</dbReference>
<evidence type="ECO:0000256" key="2">
    <source>
        <dbReference type="ARBA" id="ARBA00022842"/>
    </source>
</evidence>
<dbReference type="AlphaFoldDB" id="A0A0D1LZ71"/>
<dbReference type="Pfam" id="PF02746">
    <property type="entry name" value="MR_MLE_N"/>
    <property type="match status" value="1"/>
</dbReference>
<dbReference type="Gene3D" id="3.20.20.120">
    <property type="entry name" value="Enolase-like C-terminal domain"/>
    <property type="match status" value="1"/>
</dbReference>
<dbReference type="EC" id="4.2.1.113" evidence="4"/>
<evidence type="ECO:0000313" key="4">
    <source>
        <dbReference type="EMBL" id="KIU21071.1"/>
    </source>
</evidence>
<feature type="domain" description="Mandelate racemase/muconate lactonizing enzyme C-terminal" evidence="3">
    <location>
        <begin position="142"/>
        <end position="234"/>
    </location>
</feature>
<keyword evidence="2" id="KW-0460">Magnesium</keyword>
<dbReference type="InterPro" id="IPR029065">
    <property type="entry name" value="Enolase_C-like"/>
</dbReference>
<dbReference type="Proteomes" id="UP000032287">
    <property type="component" value="Unassembled WGS sequence"/>
</dbReference>
<dbReference type="SUPFAM" id="SSF54826">
    <property type="entry name" value="Enolase N-terminal domain-like"/>
    <property type="match status" value="1"/>
</dbReference>
<dbReference type="InterPro" id="IPR013341">
    <property type="entry name" value="Mandelate_racemase_N_dom"/>
</dbReference>
<dbReference type="EMBL" id="JWHU01000012">
    <property type="protein sequence ID" value="KIU21071.1"/>
    <property type="molecule type" value="Genomic_DNA"/>
</dbReference>
<dbReference type="InterPro" id="IPR036849">
    <property type="entry name" value="Enolase-like_C_sf"/>
</dbReference>
<dbReference type="Pfam" id="PF13378">
    <property type="entry name" value="MR_MLE_C"/>
    <property type="match status" value="1"/>
</dbReference>
<dbReference type="InterPro" id="IPR013342">
    <property type="entry name" value="Mandelate_racemase_C"/>
</dbReference>
<accession>A0A0D1LZ71</accession>
<keyword evidence="4" id="KW-0456">Lyase</keyword>
<evidence type="ECO:0000313" key="5">
    <source>
        <dbReference type="Proteomes" id="UP000032287"/>
    </source>
</evidence>
<dbReference type="PANTHER" id="PTHR48073:SF5">
    <property type="entry name" value="O-SUCCINYLBENZOATE SYNTHASE"/>
    <property type="match status" value="1"/>
</dbReference>
<dbReference type="SFLD" id="SFLDG00180">
    <property type="entry name" value="muconate_cycloisomerase"/>
    <property type="match status" value="1"/>
</dbReference>
<evidence type="ECO:0000256" key="1">
    <source>
        <dbReference type="ARBA" id="ARBA00022723"/>
    </source>
</evidence>
<dbReference type="SMART" id="SM00922">
    <property type="entry name" value="MR_MLE"/>
    <property type="match status" value="1"/>
</dbReference>
<comment type="caution">
    <text evidence="4">The sequence shown here is derived from an EMBL/GenBank/DDBJ whole genome shotgun (WGS) entry which is preliminary data.</text>
</comment>
<dbReference type="Gene3D" id="3.30.390.10">
    <property type="entry name" value="Enolase-like, N-terminal domain"/>
    <property type="match status" value="1"/>
</dbReference>
<dbReference type="GO" id="GO:0043748">
    <property type="term" value="F:O-succinylbenzoate synthase activity"/>
    <property type="evidence" value="ECO:0007669"/>
    <property type="project" value="UniProtKB-EC"/>
</dbReference>
<dbReference type="GO" id="GO:0016854">
    <property type="term" value="F:racemase and epimerase activity"/>
    <property type="evidence" value="ECO:0007669"/>
    <property type="project" value="UniProtKB-ARBA"/>
</dbReference>
<proteinExistence type="predicted"/>
<keyword evidence="5" id="KW-1185">Reference proteome</keyword>
<keyword evidence="1" id="KW-0479">Metal-binding</keyword>
<dbReference type="PATRIC" id="fig|137591.25.peg.799"/>
<dbReference type="GO" id="GO:0046872">
    <property type="term" value="F:metal ion binding"/>
    <property type="evidence" value="ECO:0007669"/>
    <property type="project" value="UniProtKB-KW"/>
</dbReference>
<evidence type="ECO:0000259" key="3">
    <source>
        <dbReference type="SMART" id="SM00922"/>
    </source>
</evidence>
<dbReference type="RefSeq" id="WP_043711061.1">
    <property type="nucleotide sequence ID" value="NZ_JALOCT010000004.1"/>
</dbReference>
<dbReference type="eggNOG" id="COG4948">
    <property type="taxonomic scope" value="Bacteria"/>
</dbReference>
<sequence>MQIAAITLYPLQLRLKSPFKTAHDVTYDRPLTLVAVTTTDGITGFGDIQSFIDHAYAPESQVESLAEVQRLSHLMLAQSFDSATTLSNWLQTQSQLSFAKAALEMAAWDIQGKQQGQLLQQMIGGVGATVPVGIAIGIQTDAQATQRAIAAAVTQGYQRIKLKLAVDTDLQQLQTVLAAFPDQLFSVDANAGWQPAMMDRLWALEQAGVFMIEQPFATDAWQAHQIAQQQLTQLHISLDESLNDLADIARGLAIADAFTLKQAKLGGIWPTLQAIHQISVVDKIPWIGGMLSSGVGRAVDLALASLPATRQVPADSSSASRYFERDIVLAQPEIVAGQLPVPSDPGLGVTIDWSAVADLQVADTITIK</sequence>
<gene>
    <name evidence="4" type="primary">menC</name>
    <name evidence="4" type="ORF">QX99_00829</name>
</gene>
<name>A0A0D1LZ71_9LACO</name>
<dbReference type="SUPFAM" id="SSF51604">
    <property type="entry name" value="Enolase C-terminal domain-like"/>
    <property type="match status" value="1"/>
</dbReference>
<dbReference type="InterPro" id="IPR029017">
    <property type="entry name" value="Enolase-like_N"/>
</dbReference>
<dbReference type="STRING" id="137591.AO080_04615"/>
<dbReference type="PANTHER" id="PTHR48073">
    <property type="entry name" value="O-SUCCINYLBENZOATE SYNTHASE-RELATED"/>
    <property type="match status" value="1"/>
</dbReference>